<keyword evidence="1" id="KW-0472">Membrane</keyword>
<protein>
    <submittedName>
        <fullName evidence="2">Uncharacterized protein</fullName>
    </submittedName>
</protein>
<proteinExistence type="predicted"/>
<dbReference type="OrthoDB" id="5502650at2"/>
<name>A0A0K1EDH7_CHOCO</name>
<feature type="transmembrane region" description="Helical" evidence="1">
    <location>
        <begin position="80"/>
        <end position="101"/>
    </location>
</feature>
<gene>
    <name evidence="2" type="ORF">CMC5_027600</name>
</gene>
<organism evidence="2 3">
    <name type="scientific">Chondromyces crocatus</name>
    <dbReference type="NCBI Taxonomy" id="52"/>
    <lineage>
        <taxon>Bacteria</taxon>
        <taxon>Pseudomonadati</taxon>
        <taxon>Myxococcota</taxon>
        <taxon>Polyangia</taxon>
        <taxon>Polyangiales</taxon>
        <taxon>Polyangiaceae</taxon>
        <taxon>Chondromyces</taxon>
    </lineage>
</organism>
<dbReference type="EMBL" id="CP012159">
    <property type="protein sequence ID" value="AKT38613.1"/>
    <property type="molecule type" value="Genomic_DNA"/>
</dbReference>
<dbReference type="Proteomes" id="UP000067626">
    <property type="component" value="Chromosome"/>
</dbReference>
<dbReference type="KEGG" id="ccro:CMC5_027600"/>
<dbReference type="AlphaFoldDB" id="A0A0K1EDH7"/>
<accession>A0A0K1EDH7</accession>
<keyword evidence="3" id="KW-1185">Reference proteome</keyword>
<sequence length="431" mass="47348">MLVECKFCGAPLDVGDTDSMVKCRYCDKTSQVRSLRTVMQQTPQGWAPPPRWMPPAHLHHPASQPLQYHVTTVSSSAPRLLLLLLPVVITMVIAISIGVALTRSGQLDIPGLRTGVAPEKLLALTMRETPTELARLLDAKPDAHGFLLVPVAHDAVASVTFGWKKASPDRVETISLHMRKPEQHDAAIRKQLTEIFGRRYEPPMFLWEYTSMHWLPEAQVLNINVPASLPIYGDNPFREEQLAALWSVAKVLAFQQRTPVDPALLRDALGTGYPLATLATLDPQTSVDQSATAMKALFKGTYPKLHIDMDYAVALAHPLYGEAIVSWDNKRSGVLKHVRLTPPPRKQKFPDPSVLVACATTMLGPPQNVSEGNALRGDQKTYRFRVASGGSVDVFEAMVTVQLAHASKSPMSTADFQRLLRGFDACGKTSG</sequence>
<keyword evidence="1" id="KW-1133">Transmembrane helix</keyword>
<evidence type="ECO:0000256" key="1">
    <source>
        <dbReference type="SAM" id="Phobius"/>
    </source>
</evidence>
<reference evidence="2 3" key="1">
    <citation type="submission" date="2015-07" db="EMBL/GenBank/DDBJ databases">
        <title>Genome analysis of myxobacterium Chondromyces crocatus Cm c5 reveals a high potential for natural compound synthesis and the genetic basis for the loss of fruiting body formation.</title>
        <authorList>
            <person name="Zaburannyi N."/>
            <person name="Bunk B."/>
            <person name="Maier J."/>
            <person name="Overmann J."/>
            <person name="Mueller R."/>
        </authorList>
    </citation>
    <scope>NUCLEOTIDE SEQUENCE [LARGE SCALE GENOMIC DNA]</scope>
    <source>
        <strain evidence="2 3">Cm c5</strain>
    </source>
</reference>
<dbReference type="RefSeq" id="WP_050430821.1">
    <property type="nucleotide sequence ID" value="NZ_CP012159.1"/>
</dbReference>
<dbReference type="STRING" id="52.CMC5_027600"/>
<evidence type="ECO:0000313" key="3">
    <source>
        <dbReference type="Proteomes" id="UP000067626"/>
    </source>
</evidence>
<keyword evidence="1" id="KW-0812">Transmembrane</keyword>
<evidence type="ECO:0000313" key="2">
    <source>
        <dbReference type="EMBL" id="AKT38613.1"/>
    </source>
</evidence>